<dbReference type="RefSeq" id="WP_281380574.1">
    <property type="nucleotide sequence ID" value="NZ_JACHOR010000003.1"/>
</dbReference>
<dbReference type="EMBL" id="JACHOR010000003">
    <property type="protein sequence ID" value="MBB5746503.1"/>
    <property type="molecule type" value="Genomic_DNA"/>
</dbReference>
<accession>A0A7W9FGC3</accession>
<gene>
    <name evidence="2" type="ORF">GGR13_002107</name>
</gene>
<keyword evidence="1" id="KW-0472">Membrane</keyword>
<keyword evidence="1" id="KW-1133">Transmembrane helix</keyword>
<organism evidence="2 3">
    <name type="scientific">Brevundimonas variabilis</name>
    <dbReference type="NCBI Taxonomy" id="74312"/>
    <lineage>
        <taxon>Bacteria</taxon>
        <taxon>Pseudomonadati</taxon>
        <taxon>Pseudomonadota</taxon>
        <taxon>Alphaproteobacteria</taxon>
        <taxon>Caulobacterales</taxon>
        <taxon>Caulobacteraceae</taxon>
        <taxon>Brevundimonas</taxon>
    </lineage>
</organism>
<keyword evidence="1" id="KW-0812">Transmembrane</keyword>
<proteinExistence type="predicted"/>
<dbReference type="AlphaFoldDB" id="A0A7W9FGC3"/>
<name>A0A7W9FGC3_9CAUL</name>
<protein>
    <submittedName>
        <fullName evidence="2">Uncharacterized protein</fullName>
    </submittedName>
</protein>
<evidence type="ECO:0000313" key="2">
    <source>
        <dbReference type="EMBL" id="MBB5746503.1"/>
    </source>
</evidence>
<reference evidence="2 3" key="1">
    <citation type="submission" date="2020-08" db="EMBL/GenBank/DDBJ databases">
        <title>Genomic Encyclopedia of Type Strains, Phase IV (KMG-IV): sequencing the most valuable type-strain genomes for metagenomic binning, comparative biology and taxonomic classification.</title>
        <authorList>
            <person name="Goeker M."/>
        </authorList>
    </citation>
    <scope>NUCLEOTIDE SEQUENCE [LARGE SCALE GENOMIC DNA]</scope>
    <source>
        <strain evidence="2 3">DSM 4737</strain>
    </source>
</reference>
<keyword evidence="3" id="KW-1185">Reference proteome</keyword>
<comment type="caution">
    <text evidence="2">The sequence shown here is derived from an EMBL/GenBank/DDBJ whole genome shotgun (WGS) entry which is preliminary data.</text>
</comment>
<evidence type="ECO:0000256" key="1">
    <source>
        <dbReference type="SAM" id="Phobius"/>
    </source>
</evidence>
<dbReference type="Proteomes" id="UP000545037">
    <property type="component" value="Unassembled WGS sequence"/>
</dbReference>
<sequence>MTEKPSPAPAPSRLVRTLGCLVYPVGFGIVVALALYIKSLV</sequence>
<evidence type="ECO:0000313" key="3">
    <source>
        <dbReference type="Proteomes" id="UP000545037"/>
    </source>
</evidence>
<feature type="transmembrane region" description="Helical" evidence="1">
    <location>
        <begin position="14"/>
        <end position="37"/>
    </location>
</feature>